<evidence type="ECO:0000256" key="10">
    <source>
        <dbReference type="ARBA" id="ARBA00022958"/>
    </source>
</evidence>
<dbReference type="InterPro" id="IPR036412">
    <property type="entry name" value="HAD-like_sf"/>
</dbReference>
<dbReference type="InterPro" id="IPR044492">
    <property type="entry name" value="P_typ_ATPase_HD_dom"/>
</dbReference>
<dbReference type="PRINTS" id="PR00119">
    <property type="entry name" value="CATATPASE"/>
</dbReference>
<dbReference type="FunFam" id="3.40.1110.10:FF:000001">
    <property type="entry name" value="Sodium/potassium-transporting ATPase subunit alpha"/>
    <property type="match status" value="1"/>
</dbReference>
<dbReference type="InterPro" id="IPR008250">
    <property type="entry name" value="ATPase_P-typ_transduc_dom_A_sf"/>
</dbReference>
<dbReference type="SUPFAM" id="SSF81660">
    <property type="entry name" value="Metal cation-transporting ATPase, ATP-binding domain N"/>
    <property type="match status" value="1"/>
</dbReference>
<dbReference type="NCBIfam" id="TIGR01106">
    <property type="entry name" value="ATPase-IIC_X-K"/>
    <property type="match status" value="1"/>
</dbReference>
<keyword evidence="10 15" id="KW-0630">Potassium</keyword>
<keyword evidence="7 15" id="KW-0812">Transmembrane</keyword>
<dbReference type="InterPro" id="IPR001757">
    <property type="entry name" value="P_typ_ATPase"/>
</dbReference>
<feature type="transmembrane region" description="Helical" evidence="15">
    <location>
        <begin position="987"/>
        <end position="1005"/>
    </location>
</feature>
<dbReference type="FunFam" id="3.40.50.1000:FF:000083">
    <property type="entry name" value="Sodium/potassium-transporting ATPase subunit alpha"/>
    <property type="match status" value="1"/>
</dbReference>
<dbReference type="InterPro" id="IPR006068">
    <property type="entry name" value="ATPase_P-typ_cation-transptr_C"/>
</dbReference>
<dbReference type="InterPro" id="IPR018303">
    <property type="entry name" value="ATPase_P-typ_P_site"/>
</dbReference>
<feature type="transmembrane region" description="Helical" evidence="15">
    <location>
        <begin position="186"/>
        <end position="205"/>
    </location>
</feature>
<name>A0A814QFN6_ADIRI</name>
<dbReference type="NCBIfam" id="TIGR01494">
    <property type="entry name" value="ATPase_P-type"/>
    <property type="match status" value="2"/>
</dbReference>
<feature type="transmembrane region" description="Helical" evidence="15">
    <location>
        <begin position="1025"/>
        <end position="1045"/>
    </location>
</feature>
<dbReference type="InterPro" id="IPR023214">
    <property type="entry name" value="HAD_sf"/>
</dbReference>
<dbReference type="SUPFAM" id="SSF81653">
    <property type="entry name" value="Calcium ATPase, transduction domain A"/>
    <property type="match status" value="1"/>
</dbReference>
<organism evidence="17 18">
    <name type="scientific">Adineta ricciae</name>
    <name type="common">Rotifer</name>
    <dbReference type="NCBI Taxonomy" id="249248"/>
    <lineage>
        <taxon>Eukaryota</taxon>
        <taxon>Metazoa</taxon>
        <taxon>Spiralia</taxon>
        <taxon>Gnathifera</taxon>
        <taxon>Rotifera</taxon>
        <taxon>Eurotatoria</taxon>
        <taxon>Bdelloidea</taxon>
        <taxon>Adinetida</taxon>
        <taxon>Adinetidae</taxon>
        <taxon>Adineta</taxon>
    </lineage>
</organism>
<dbReference type="EMBL" id="CAJNOJ010000104">
    <property type="protein sequence ID" value="CAF1119236.1"/>
    <property type="molecule type" value="Genomic_DNA"/>
</dbReference>
<dbReference type="SFLD" id="SFLDF00027">
    <property type="entry name" value="p-type_atpase"/>
    <property type="match status" value="1"/>
</dbReference>
<evidence type="ECO:0000259" key="16">
    <source>
        <dbReference type="SMART" id="SM00831"/>
    </source>
</evidence>
<dbReference type="GO" id="GO:0006883">
    <property type="term" value="P:intracellular sodium ion homeostasis"/>
    <property type="evidence" value="ECO:0007669"/>
    <property type="project" value="TreeGrafter"/>
</dbReference>
<dbReference type="FunFam" id="2.70.150.10:FF:000003">
    <property type="entry name" value="Sodium/potassium-transporting ATPase subunit alpha"/>
    <property type="match status" value="1"/>
</dbReference>
<dbReference type="GO" id="GO:0016887">
    <property type="term" value="F:ATP hydrolysis activity"/>
    <property type="evidence" value="ECO:0007669"/>
    <property type="project" value="InterPro"/>
</dbReference>
<dbReference type="GO" id="GO:0046872">
    <property type="term" value="F:metal ion binding"/>
    <property type="evidence" value="ECO:0007669"/>
    <property type="project" value="UniProtKB-KW"/>
</dbReference>
<feature type="transmembrane region" description="Helical" evidence="15">
    <location>
        <begin position="347"/>
        <end position="370"/>
    </location>
</feature>
<dbReference type="InterPro" id="IPR023299">
    <property type="entry name" value="ATPase_P-typ_cyto_dom_N"/>
</dbReference>
<dbReference type="InterPro" id="IPR059000">
    <property type="entry name" value="ATPase_P-type_domA"/>
</dbReference>
<dbReference type="SFLD" id="SFLDS00003">
    <property type="entry name" value="Haloacid_Dehalogenase"/>
    <property type="match status" value="1"/>
</dbReference>
<dbReference type="Gene3D" id="1.20.1110.10">
    <property type="entry name" value="Calcium-transporting ATPase, transmembrane domain"/>
    <property type="match status" value="1"/>
</dbReference>
<dbReference type="GO" id="GO:0030007">
    <property type="term" value="P:intracellular potassium ion homeostasis"/>
    <property type="evidence" value="ECO:0007669"/>
    <property type="project" value="TreeGrafter"/>
</dbReference>
<protein>
    <recommendedName>
        <fullName evidence="15">Sodium/potassium-transporting ATPase subunit alpha</fullName>
    </recommendedName>
</protein>
<dbReference type="GO" id="GO:0043226">
    <property type="term" value="C:organelle"/>
    <property type="evidence" value="ECO:0007669"/>
    <property type="project" value="UniProtKB-ARBA"/>
</dbReference>
<feature type="transmembrane region" description="Helical" evidence="15">
    <location>
        <begin position="1057"/>
        <end position="1073"/>
    </location>
</feature>
<evidence type="ECO:0000256" key="7">
    <source>
        <dbReference type="ARBA" id="ARBA00022692"/>
    </source>
</evidence>
<dbReference type="GO" id="GO:0090533">
    <property type="term" value="C:cation-transporting ATPase complex"/>
    <property type="evidence" value="ECO:0007669"/>
    <property type="project" value="UniProtKB-ARBA"/>
</dbReference>
<dbReference type="SFLD" id="SFLDG00002">
    <property type="entry name" value="C1.7:_P-type_atpase_like"/>
    <property type="match status" value="1"/>
</dbReference>
<comment type="subcellular location">
    <subcellularLocation>
        <location evidence="1 15">Cell membrane</location>
        <topology evidence="1 15">Multi-pass membrane protein</topology>
    </subcellularLocation>
</comment>
<proteinExistence type="inferred from homology"/>
<evidence type="ECO:0000313" key="17">
    <source>
        <dbReference type="EMBL" id="CAF1119236.1"/>
    </source>
</evidence>
<evidence type="ECO:0000256" key="1">
    <source>
        <dbReference type="ARBA" id="ARBA00004651"/>
    </source>
</evidence>
<dbReference type="SUPFAM" id="SSF56784">
    <property type="entry name" value="HAD-like"/>
    <property type="match status" value="1"/>
</dbReference>
<keyword evidence="8 15" id="KW-0547">Nucleotide-binding</keyword>
<keyword evidence="14 15" id="KW-0472">Membrane</keyword>
<evidence type="ECO:0000256" key="6">
    <source>
        <dbReference type="ARBA" id="ARBA00022553"/>
    </source>
</evidence>
<feature type="transmembrane region" description="Helical" evidence="15">
    <location>
        <begin position="151"/>
        <end position="174"/>
    </location>
</feature>
<dbReference type="AlphaFoldDB" id="A0A814QFN6"/>
<dbReference type="PRINTS" id="PR00121">
    <property type="entry name" value="NAKATPASE"/>
</dbReference>
<keyword evidence="4" id="KW-1003">Cell membrane</keyword>
<evidence type="ECO:0000256" key="14">
    <source>
        <dbReference type="ARBA" id="ARBA00023136"/>
    </source>
</evidence>
<comment type="caution">
    <text evidence="17">The sequence shown here is derived from an EMBL/GenBank/DDBJ whole genome shotgun (WGS) entry which is preliminary data.</text>
</comment>
<dbReference type="GO" id="GO:1902600">
    <property type="term" value="P:proton transmembrane transport"/>
    <property type="evidence" value="ECO:0007669"/>
    <property type="project" value="TreeGrafter"/>
</dbReference>
<evidence type="ECO:0000256" key="13">
    <source>
        <dbReference type="ARBA" id="ARBA00023065"/>
    </source>
</evidence>
<dbReference type="GO" id="GO:1990573">
    <property type="term" value="P:potassium ion import across plasma membrane"/>
    <property type="evidence" value="ECO:0007669"/>
    <property type="project" value="TreeGrafter"/>
</dbReference>
<keyword evidence="15" id="KW-0479">Metal-binding</keyword>
<sequence length="1095" mass="121507">MISSESYSFHRTQIDQPCYFIDTHRRTKTIHTHKHSTVYLYLLTFSFCKSVCFEVHTMTIIDRITDTVRSLVPGGAQKKKKQKSGDDFENLKKEVTIDDHKITLEELVQRYETNIEQGLSSEKARQLLEKNGPNALTPPPEVPEWVKFAKLLFGGFSGLLWVAAILCLIAYGVQVGTDPTTPKDNLWLGIALIVVVFITAVFAYYQESKAGKIMESFKKMVPQQAVVLRDGHKIEISAAELVVGDIVFVKIGDKTPADIRVLSSQSFKVDNSSLTGESEPLARSPDCTHDNPLETKNLAFFSTFAVEGACTGMVIRIGDETVMGRIAALASGLGTDMSPLNVEINHFVHIVTAVAVTFGIIFLIILLAIGTGVLRAIVFVIGIIVSNVPEGLLATITVMLALTAQRMAKKKCLVKNLTAVEALGSVSTICSDKTGTLTQNRMTVAHLWLDGAIAAVNLSHTHDAELAFENPLVDPKTGEETKTVKPDRPGYQALLRCSMLCAKAVFKPDEENMSKPPLQRTVQGDASETAILQFGEIVHGQVEEYRAKNKRVCDIPFNSANKYQVSVHETNDGDERHLVVMKGAPERILERCQKIFINNTELDLNDEWKQKFNDAYMELGGLGERVLGFCDLRLPLGNFPRGFSFDPDNVNFPLRGLRFLGFITMIDPPRPGVADAVAKCRTAGIKVIMVTGDHPITAKAIARGVGIITSDTAQDLAKRLNISPDDVDPRDVRAIVVSGAELAELSSQQLDEVLIFHPEIVFARTSPQQKLIIVEGCQRQGWIVGVTGDGVNDSPALKKADIGISMGITGSDVSKQVADMILLDDNFATIVTGIEEGRLIFDNLKKVIAYTFTKNLVELLPFLVYVVADVPLALSTITILCIDLGTDIVPSISYAYEGIEADILKRPPRKKTDKMVTSQMVTLCYGQIAMIEASGAFFAYMVVMAENGFWPSRLLGLREAWESTSVNDLRDSYGQEWTYEQRHNLDLAAQTAYFIGVVILQFANLYGNKTTRRSVFQQGIFSNRFMIFAIFFTIALACFLLYVPTLNRALNLAPNRFLWWLPAIPFFFYLFAFNEARKFFIRKYPGRYPSRQLTY</sequence>
<dbReference type="InterPro" id="IPR050510">
    <property type="entry name" value="Cation_transp_ATPase_P-type"/>
</dbReference>
<dbReference type="FunFam" id="1.20.1110.10:FF:000038">
    <property type="entry name" value="Sodium/potassium-transporting ATPase subunit alpha"/>
    <property type="match status" value="1"/>
</dbReference>
<keyword evidence="3 15" id="KW-0813">Transport</keyword>
<keyword evidence="5 15" id="KW-0633">Potassium transport</keyword>
<dbReference type="Gene3D" id="3.40.50.1000">
    <property type="entry name" value="HAD superfamily/HAD-like"/>
    <property type="match status" value="1"/>
</dbReference>
<dbReference type="SMART" id="SM00831">
    <property type="entry name" value="Cation_ATPase_N"/>
    <property type="match status" value="1"/>
</dbReference>
<evidence type="ECO:0000256" key="11">
    <source>
        <dbReference type="ARBA" id="ARBA00022967"/>
    </source>
</evidence>
<dbReference type="Pfam" id="PF00122">
    <property type="entry name" value="E1-E2_ATPase"/>
    <property type="match status" value="1"/>
</dbReference>
<dbReference type="SUPFAM" id="SSF81665">
    <property type="entry name" value="Calcium ATPase, transmembrane domain M"/>
    <property type="match status" value="1"/>
</dbReference>
<comment type="similarity">
    <text evidence="2 15">Belongs to the cation transport ATPase (P-type) (TC 3.A.3) family. Type IIC subfamily.</text>
</comment>
<evidence type="ECO:0000256" key="3">
    <source>
        <dbReference type="ARBA" id="ARBA00022448"/>
    </source>
</evidence>
<dbReference type="GO" id="GO:0005391">
    <property type="term" value="F:P-type sodium:potassium-exchanging transporter activity"/>
    <property type="evidence" value="ECO:0007669"/>
    <property type="project" value="TreeGrafter"/>
</dbReference>
<feature type="transmembrane region" description="Helical" evidence="15">
    <location>
        <begin position="376"/>
        <end position="402"/>
    </location>
</feature>
<dbReference type="Proteomes" id="UP000663852">
    <property type="component" value="Unassembled WGS sequence"/>
</dbReference>
<feature type="domain" description="Cation-transporting P-type ATPase N-terminal" evidence="16">
    <location>
        <begin position="98"/>
        <end position="172"/>
    </location>
</feature>
<evidence type="ECO:0000256" key="15">
    <source>
        <dbReference type="RuleBase" id="RU362084"/>
    </source>
</evidence>
<feature type="transmembrane region" description="Helical" evidence="15">
    <location>
        <begin position="920"/>
        <end position="943"/>
    </location>
</feature>
<evidence type="ECO:0000256" key="9">
    <source>
        <dbReference type="ARBA" id="ARBA00022840"/>
    </source>
</evidence>
<evidence type="ECO:0000256" key="5">
    <source>
        <dbReference type="ARBA" id="ARBA00022538"/>
    </source>
</evidence>
<evidence type="ECO:0000256" key="2">
    <source>
        <dbReference type="ARBA" id="ARBA00006934"/>
    </source>
</evidence>
<keyword evidence="9 15" id="KW-0067">ATP-binding</keyword>
<keyword evidence="13 15" id="KW-0406">Ion transport</keyword>
<evidence type="ECO:0000256" key="12">
    <source>
        <dbReference type="ARBA" id="ARBA00022989"/>
    </source>
</evidence>
<dbReference type="GO" id="GO:0005524">
    <property type="term" value="F:ATP binding"/>
    <property type="evidence" value="ECO:0007669"/>
    <property type="project" value="UniProtKB-KW"/>
</dbReference>
<dbReference type="GO" id="GO:0098797">
    <property type="term" value="C:plasma membrane protein complex"/>
    <property type="evidence" value="ECO:0007669"/>
    <property type="project" value="UniProtKB-ARBA"/>
</dbReference>
<evidence type="ECO:0000313" key="18">
    <source>
        <dbReference type="Proteomes" id="UP000663852"/>
    </source>
</evidence>
<evidence type="ECO:0000256" key="8">
    <source>
        <dbReference type="ARBA" id="ARBA00022741"/>
    </source>
</evidence>
<keyword evidence="11" id="KW-1278">Translocase</keyword>
<dbReference type="Pfam" id="PF00690">
    <property type="entry name" value="Cation_ATPase_N"/>
    <property type="match status" value="1"/>
</dbReference>
<dbReference type="Gene3D" id="2.70.150.10">
    <property type="entry name" value="Calcium-transporting ATPase, cytoplasmic transduction domain A"/>
    <property type="match status" value="1"/>
</dbReference>
<dbReference type="GO" id="GO:0036376">
    <property type="term" value="P:sodium ion export across plasma membrane"/>
    <property type="evidence" value="ECO:0007669"/>
    <property type="project" value="TreeGrafter"/>
</dbReference>
<dbReference type="OrthoDB" id="116380at2759"/>
<dbReference type="InterPro" id="IPR023298">
    <property type="entry name" value="ATPase_P-typ_TM_dom_sf"/>
</dbReference>
<keyword evidence="6" id="KW-0597">Phosphoprotein</keyword>
<dbReference type="PROSITE" id="PS00154">
    <property type="entry name" value="ATPASE_E1_E2"/>
    <property type="match status" value="1"/>
</dbReference>
<keyword evidence="12 15" id="KW-1133">Transmembrane helix</keyword>
<dbReference type="InterPro" id="IPR004014">
    <property type="entry name" value="ATPase_P-typ_cation-transptr_N"/>
</dbReference>
<dbReference type="Pfam" id="PF13246">
    <property type="entry name" value="Cation_ATPase"/>
    <property type="match status" value="1"/>
</dbReference>
<reference evidence="17" key="1">
    <citation type="submission" date="2021-02" db="EMBL/GenBank/DDBJ databases">
        <authorList>
            <person name="Nowell W R."/>
        </authorList>
    </citation>
    <scope>NUCLEOTIDE SEQUENCE</scope>
</reference>
<dbReference type="InterPro" id="IPR005775">
    <property type="entry name" value="P-type_ATPase_IIC"/>
</dbReference>
<accession>A0A814QFN6</accession>
<gene>
    <name evidence="17" type="ORF">EDS130_LOCUS20958</name>
</gene>
<dbReference type="Pfam" id="PF00689">
    <property type="entry name" value="Cation_ATPase_C"/>
    <property type="match status" value="1"/>
</dbReference>
<dbReference type="PANTHER" id="PTHR43294:SF21">
    <property type="entry name" value="CATION TRANSPORTING ATPASE"/>
    <property type="match status" value="1"/>
</dbReference>
<dbReference type="Gene3D" id="3.40.1110.10">
    <property type="entry name" value="Calcium-transporting ATPase, cytoplasmic domain N"/>
    <property type="match status" value="1"/>
</dbReference>
<evidence type="ECO:0000256" key="4">
    <source>
        <dbReference type="ARBA" id="ARBA00022475"/>
    </source>
</evidence>
<dbReference type="PANTHER" id="PTHR43294">
    <property type="entry name" value="SODIUM/POTASSIUM-TRANSPORTING ATPASE SUBUNIT ALPHA"/>
    <property type="match status" value="1"/>
</dbReference>